<evidence type="ECO:0008006" key="3">
    <source>
        <dbReference type="Google" id="ProtNLM"/>
    </source>
</evidence>
<reference evidence="1" key="1">
    <citation type="submission" date="2011-07" db="EMBL/GenBank/DDBJ databases">
        <authorList>
            <person name="Stanhope M.J."/>
            <person name="Durkin A.S."/>
            <person name="Hostetler J."/>
            <person name="Kim M."/>
            <person name="Radune D."/>
            <person name="Singh I."/>
            <person name="Town C.D."/>
        </authorList>
    </citation>
    <scope>NUCLEOTIDE SEQUENCE [LARGE SCALE GENOMIC DNA]</scope>
    <source>
        <strain evidence="1">HS-6</strain>
    </source>
</reference>
<name>G5JQ48_STRCG</name>
<accession>G5JQ48</accession>
<dbReference type="SUPFAM" id="SSF53474">
    <property type="entry name" value="alpha/beta-Hydrolases"/>
    <property type="match status" value="1"/>
</dbReference>
<dbReference type="STRING" id="873449.STRCR_1731"/>
<gene>
    <name evidence="1" type="ORF">STRCR_1731</name>
</gene>
<dbReference type="Gene3D" id="3.40.50.1820">
    <property type="entry name" value="alpha/beta hydrolase"/>
    <property type="match status" value="1"/>
</dbReference>
<organism evidence="1 2">
    <name type="scientific">Streptococcus criceti HS-6</name>
    <dbReference type="NCBI Taxonomy" id="873449"/>
    <lineage>
        <taxon>Bacteria</taxon>
        <taxon>Bacillati</taxon>
        <taxon>Bacillota</taxon>
        <taxon>Bacilli</taxon>
        <taxon>Lactobacillales</taxon>
        <taxon>Streptococcaceae</taxon>
        <taxon>Streptococcus</taxon>
    </lineage>
</organism>
<dbReference type="InterPro" id="IPR024499">
    <property type="entry name" value="Mbeg1-like"/>
</dbReference>
<dbReference type="AlphaFoldDB" id="G5JQ48"/>
<dbReference type="InterPro" id="IPR029058">
    <property type="entry name" value="AB_hydrolase_fold"/>
</dbReference>
<protein>
    <recommendedName>
        <fullName evidence="3">DUF2974 domain-containing protein</fullName>
    </recommendedName>
</protein>
<sequence length="383" mass="43604">MPNILDYIKNHGQKTFSDLALNSIDIAIINEMGYLPLGEHLHLTQPVTFQALKEDFQASGKKVHYSFTVTKLRVELLEAVLAAPRYQGLTLVSYINDIDPQFEKQFAAMVLSLPNIDYYQIIFRGTDETLIGWKEDFKMTYASEIPAQRQALAYLIKVLETSDCRYTVTGHSKGGNLALYAAAYLPEDLQARIDQLLIFDAPGLHNRVLQSQGYQVIRDKVLCLRPKDSIVGSMLKHDLASHFIESKAIGTFQHDVATWEVDGTQWQFASGQSELSQALEVTFSQWTQELSKQELKILFDTVFDLFLENDVATLDDFQSDILKSAKTIMTAFSQLPADRRQLLNKSAISLLSIFVKSRFEQLNFPSYKQLSEKWRNLLGQRED</sequence>
<dbReference type="Proteomes" id="UP000004322">
    <property type="component" value="Unassembled WGS sequence"/>
</dbReference>
<dbReference type="OrthoDB" id="9769481at2"/>
<dbReference type="Pfam" id="PF11187">
    <property type="entry name" value="Mbeg1-like"/>
    <property type="match status" value="1"/>
</dbReference>
<dbReference type="RefSeq" id="WP_004229315.1">
    <property type="nucleotide sequence ID" value="NZ_AEUV02000002.1"/>
</dbReference>
<dbReference type="eggNOG" id="COG1073">
    <property type="taxonomic scope" value="Bacteria"/>
</dbReference>
<comment type="caution">
    <text evidence="1">The sequence shown here is derived from an EMBL/GenBank/DDBJ whole genome shotgun (WGS) entry which is preliminary data.</text>
</comment>
<keyword evidence="2" id="KW-1185">Reference proteome</keyword>
<evidence type="ECO:0000313" key="2">
    <source>
        <dbReference type="Proteomes" id="UP000004322"/>
    </source>
</evidence>
<dbReference type="EMBL" id="AEUV02000002">
    <property type="protein sequence ID" value="EHI75180.1"/>
    <property type="molecule type" value="Genomic_DNA"/>
</dbReference>
<proteinExistence type="predicted"/>
<evidence type="ECO:0000313" key="1">
    <source>
        <dbReference type="EMBL" id="EHI75180.1"/>
    </source>
</evidence>